<dbReference type="WBParaSite" id="mrna-Wban_08447">
    <property type="protein sequence ID" value="mrna-Wban_08447"/>
    <property type="gene ID" value="Wban_08447"/>
</dbReference>
<dbReference type="AlphaFoldDB" id="A0AAF5Q0X4"/>
<organism evidence="1 3">
    <name type="scientific">Wuchereria bancrofti</name>
    <dbReference type="NCBI Taxonomy" id="6293"/>
    <lineage>
        <taxon>Eukaryota</taxon>
        <taxon>Metazoa</taxon>
        <taxon>Ecdysozoa</taxon>
        <taxon>Nematoda</taxon>
        <taxon>Chromadorea</taxon>
        <taxon>Rhabditida</taxon>
        <taxon>Spirurina</taxon>
        <taxon>Spiruromorpha</taxon>
        <taxon>Filarioidea</taxon>
        <taxon>Onchocercidae</taxon>
        <taxon>Wuchereria</taxon>
    </lineage>
</organism>
<reference evidence="1" key="1">
    <citation type="submission" date="2015-03" db="EMBL/GenBank/DDBJ databases">
        <title>Wuchereria bancrofti Genome Sequencing Papua New Guinea Strain.</title>
        <authorList>
            <person name="Small S.T."/>
            <person name="Serre D."/>
            <person name="Zimmerman P.A."/>
        </authorList>
    </citation>
    <scope>NUCLEOTIDE SEQUENCE [LARGE SCALE GENOMIC DNA]</scope>
    <source>
        <strain evidence="1">pt0022</strain>
    </source>
</reference>
<reference evidence="1" key="2">
    <citation type="journal article" date="2016" name="Mol. Ecol.">
        <title>Population genomics of the filarial nematode parasite Wuchereria bancrofti from mosquitoes.</title>
        <authorList>
            <person name="Small S.T."/>
            <person name="Reimer L.J."/>
            <person name="Tisch D.J."/>
            <person name="King C.L."/>
            <person name="Christensen B.M."/>
            <person name="Siba P.M."/>
            <person name="Kazura J.W."/>
            <person name="Serre D."/>
            <person name="Zimmerman P.A."/>
        </authorList>
    </citation>
    <scope>NUCLEOTIDE SEQUENCE</scope>
    <source>
        <strain evidence="1">pt0022</strain>
    </source>
</reference>
<evidence type="ECO:0000313" key="1">
    <source>
        <dbReference type="Proteomes" id="UP000093561"/>
    </source>
</evidence>
<dbReference type="WBParaSite" id="mrna-Wban_08491">
    <property type="protein sequence ID" value="mrna-Wban_08491"/>
    <property type="gene ID" value="Wban_08491"/>
</dbReference>
<dbReference type="Proteomes" id="UP000093561">
    <property type="component" value="Unassembled WGS sequence"/>
</dbReference>
<proteinExistence type="predicted"/>
<evidence type="ECO:0000313" key="2">
    <source>
        <dbReference type="WBParaSite" id="mrna-Wban_08447"/>
    </source>
</evidence>
<protein>
    <submittedName>
        <fullName evidence="2 3">Uncharacterized protein</fullName>
    </submittedName>
</protein>
<reference evidence="2 3" key="3">
    <citation type="submission" date="2024-02" db="UniProtKB">
        <authorList>
            <consortium name="WormBaseParasite"/>
        </authorList>
    </citation>
    <scope>IDENTIFICATION</scope>
    <source>
        <strain evidence="2 3">pt0022</strain>
    </source>
</reference>
<evidence type="ECO:0000313" key="3">
    <source>
        <dbReference type="WBParaSite" id="mrna-Wban_08491"/>
    </source>
</evidence>
<name>A0AAF5Q0X4_WUCBA</name>
<accession>A0AAF5Q0X4</accession>
<sequence length="39" mass="4456">MKNFNTFGYFTKTNKCSSGGVCYCLSTIMLEWDNMHLAV</sequence>